<evidence type="ECO:0000256" key="1">
    <source>
        <dbReference type="SAM" id="MobiDB-lite"/>
    </source>
</evidence>
<gene>
    <name evidence="3" type="ORF">ODALV1_LOCUS9064</name>
</gene>
<proteinExistence type="predicted"/>
<dbReference type="EMBL" id="CAXLJM020000027">
    <property type="protein sequence ID" value="CAL8095371.1"/>
    <property type="molecule type" value="Genomic_DNA"/>
</dbReference>
<feature type="transmembrane region" description="Helical" evidence="2">
    <location>
        <begin position="71"/>
        <end position="89"/>
    </location>
</feature>
<keyword evidence="2" id="KW-0812">Transmembrane</keyword>
<keyword evidence="2" id="KW-0472">Membrane</keyword>
<feature type="compositionally biased region" description="Polar residues" evidence="1">
    <location>
        <begin position="41"/>
        <end position="52"/>
    </location>
</feature>
<feature type="region of interest" description="Disordered" evidence="1">
    <location>
        <begin position="27"/>
        <end position="56"/>
    </location>
</feature>
<protein>
    <submittedName>
        <fullName evidence="3">Uncharacterized protein</fullName>
    </submittedName>
</protein>
<keyword evidence="2" id="KW-1133">Transmembrane helix</keyword>
<reference evidence="3 4" key="1">
    <citation type="submission" date="2024-08" db="EMBL/GenBank/DDBJ databases">
        <authorList>
            <person name="Cucini C."/>
            <person name="Frati F."/>
        </authorList>
    </citation>
    <scope>NUCLEOTIDE SEQUENCE [LARGE SCALE GENOMIC DNA]</scope>
</reference>
<dbReference type="Proteomes" id="UP001642540">
    <property type="component" value="Unassembled WGS sequence"/>
</dbReference>
<accession>A0ABP1QGK4</accession>
<organism evidence="3 4">
    <name type="scientific">Orchesella dallaii</name>
    <dbReference type="NCBI Taxonomy" id="48710"/>
    <lineage>
        <taxon>Eukaryota</taxon>
        <taxon>Metazoa</taxon>
        <taxon>Ecdysozoa</taxon>
        <taxon>Arthropoda</taxon>
        <taxon>Hexapoda</taxon>
        <taxon>Collembola</taxon>
        <taxon>Entomobryomorpha</taxon>
        <taxon>Entomobryoidea</taxon>
        <taxon>Orchesellidae</taxon>
        <taxon>Orchesellinae</taxon>
        <taxon>Orchesella</taxon>
    </lineage>
</organism>
<sequence>MADVIDDENKHIDLKRKNMAEAEAINIEKDLSDADDKGEDSNNNAITSTQTKESVEVEEGKQAWPFHLDEILVFLVLFVALAIANKLLAELFIMMLKPITDDVTGTQAIEPSLHIEEDKNRDTEFKDFN</sequence>
<evidence type="ECO:0000313" key="3">
    <source>
        <dbReference type="EMBL" id="CAL8095371.1"/>
    </source>
</evidence>
<keyword evidence="4" id="KW-1185">Reference proteome</keyword>
<evidence type="ECO:0000256" key="2">
    <source>
        <dbReference type="SAM" id="Phobius"/>
    </source>
</evidence>
<name>A0ABP1QGK4_9HEXA</name>
<comment type="caution">
    <text evidence="3">The sequence shown here is derived from an EMBL/GenBank/DDBJ whole genome shotgun (WGS) entry which is preliminary data.</text>
</comment>
<evidence type="ECO:0000313" key="4">
    <source>
        <dbReference type="Proteomes" id="UP001642540"/>
    </source>
</evidence>